<protein>
    <recommendedName>
        <fullName evidence="3">Replication factor A C-terminal domain-containing protein</fullName>
    </recommendedName>
</protein>
<comment type="caution">
    <text evidence="1">The sequence shown here is derived from an EMBL/GenBank/DDBJ whole genome shotgun (WGS) entry which is preliminary data.</text>
</comment>
<dbReference type="SUPFAM" id="SSF50249">
    <property type="entry name" value="Nucleic acid-binding proteins"/>
    <property type="match status" value="2"/>
</dbReference>
<reference evidence="1 2" key="1">
    <citation type="journal article" date="2018" name="Nat. Genet.">
        <title>Extensive intraspecific gene order and gene structural variations between Mo17 and other maize genomes.</title>
        <authorList>
            <person name="Sun S."/>
            <person name="Zhou Y."/>
            <person name="Chen J."/>
            <person name="Shi J."/>
            <person name="Zhao H."/>
            <person name="Zhao H."/>
            <person name="Song W."/>
            <person name="Zhang M."/>
            <person name="Cui Y."/>
            <person name="Dong X."/>
            <person name="Liu H."/>
            <person name="Ma X."/>
            <person name="Jiao Y."/>
            <person name="Wang B."/>
            <person name="Wei X."/>
            <person name="Stein J.C."/>
            <person name="Glaubitz J.C."/>
            <person name="Lu F."/>
            <person name="Yu G."/>
            <person name="Liang C."/>
            <person name="Fengler K."/>
            <person name="Li B."/>
            <person name="Rafalski A."/>
            <person name="Schnable P.S."/>
            <person name="Ware D.H."/>
            <person name="Buckler E.S."/>
            <person name="Lai J."/>
        </authorList>
    </citation>
    <scope>NUCLEOTIDE SEQUENCE [LARGE SCALE GENOMIC DNA]</scope>
    <source>
        <strain evidence="2">cv. Missouri 17</strain>
        <tissue evidence="1">Seedling</tissue>
    </source>
</reference>
<proteinExistence type="predicted"/>
<dbReference type="PANTHER" id="PTHR47165:SF3">
    <property type="entry name" value="RETROTRANSPOSON-LIKE PROTEIN"/>
    <property type="match status" value="1"/>
</dbReference>
<name>A0A3L6GCD5_MAIZE</name>
<sequence length="383" mass="42899">MLFTPIAELDPTSTNAAIRVRIIRKWEFRGATNDGPLRHVNLILADEQKLFSTCNNNTGTQITPTLLRCNASTKVTLWGHQASSFSVDNICDENDNKPVVILFVGCLAKRFKGEAYLSATAACTWYFNPDIPEAQMYYNKLLNTKLHMIRPQATAKELQASQILNIEDKTIEELLQLDPDMFPEQGFRCTVTISRLVQNGRWWFPSCIKCNKSSSQTSTGYQCTSCNGTETEFSTSDVSRGPPPDLAAIVSLKFTLAVTINMSAFCVTNRIFSILSVLASHGRQASIPCATQNLSQQQMFTQESTVDVITTQESPATSFAKLSTSTKQENVARRKLAYSETLHDTNVDEQIPDEVNKDSLASPPKKYYDEHRHFWSTNAFVYI</sequence>
<dbReference type="AlphaFoldDB" id="A0A3L6GCD5"/>
<accession>A0A3L6GCD5</accession>
<evidence type="ECO:0000313" key="1">
    <source>
        <dbReference type="EMBL" id="PWZ46187.1"/>
    </source>
</evidence>
<dbReference type="CDD" id="cd04481">
    <property type="entry name" value="RPA1_DBD_B_like"/>
    <property type="match status" value="1"/>
</dbReference>
<dbReference type="EMBL" id="NCVQ01000002">
    <property type="protein sequence ID" value="PWZ46187.1"/>
    <property type="molecule type" value="Genomic_DNA"/>
</dbReference>
<dbReference type="PANTHER" id="PTHR47165">
    <property type="entry name" value="OS03G0429900 PROTEIN"/>
    <property type="match status" value="1"/>
</dbReference>
<dbReference type="InterPro" id="IPR012340">
    <property type="entry name" value="NA-bd_OB-fold"/>
</dbReference>
<evidence type="ECO:0000313" key="2">
    <source>
        <dbReference type="Proteomes" id="UP000251960"/>
    </source>
</evidence>
<gene>
    <name evidence="1" type="ORF">Zm00014a_021481</name>
</gene>
<evidence type="ECO:0008006" key="3">
    <source>
        <dbReference type="Google" id="ProtNLM"/>
    </source>
</evidence>
<dbReference type="ExpressionAtlas" id="A0A3L6GCD5">
    <property type="expression patterns" value="baseline and differential"/>
</dbReference>
<organism evidence="1 2">
    <name type="scientific">Zea mays</name>
    <name type="common">Maize</name>
    <dbReference type="NCBI Taxonomy" id="4577"/>
    <lineage>
        <taxon>Eukaryota</taxon>
        <taxon>Viridiplantae</taxon>
        <taxon>Streptophyta</taxon>
        <taxon>Embryophyta</taxon>
        <taxon>Tracheophyta</taxon>
        <taxon>Spermatophyta</taxon>
        <taxon>Magnoliopsida</taxon>
        <taxon>Liliopsida</taxon>
        <taxon>Poales</taxon>
        <taxon>Poaceae</taxon>
        <taxon>PACMAD clade</taxon>
        <taxon>Panicoideae</taxon>
        <taxon>Andropogonodae</taxon>
        <taxon>Andropogoneae</taxon>
        <taxon>Tripsacinae</taxon>
        <taxon>Zea</taxon>
    </lineage>
</organism>
<dbReference type="Proteomes" id="UP000251960">
    <property type="component" value="Chromosome 10"/>
</dbReference>
<dbReference type="Gene3D" id="2.40.50.140">
    <property type="entry name" value="Nucleic acid-binding proteins"/>
    <property type="match status" value="2"/>
</dbReference>